<feature type="signal peptide" evidence="4">
    <location>
        <begin position="1"/>
        <end position="23"/>
    </location>
</feature>
<keyword evidence="3" id="KW-0611">Plant defense</keyword>
<keyword evidence="4" id="KW-0732">Signal</keyword>
<keyword evidence="2" id="KW-0295">Fungicide</keyword>
<reference evidence="7" key="1">
    <citation type="journal article" date="2011" name="Nat. Genet.">
        <title>The Arabidopsis lyrata genome sequence and the basis of rapid genome size change.</title>
        <authorList>
            <person name="Hu T.T."/>
            <person name="Pattyn P."/>
            <person name="Bakker E.G."/>
            <person name="Cao J."/>
            <person name="Cheng J.-F."/>
            <person name="Clark R.M."/>
            <person name="Fahlgren N."/>
            <person name="Fawcett J.A."/>
            <person name="Grimwood J."/>
            <person name="Gundlach H."/>
            <person name="Haberer G."/>
            <person name="Hollister J.D."/>
            <person name="Ossowski S."/>
            <person name="Ottilar R.P."/>
            <person name="Salamov A.A."/>
            <person name="Schneeberger K."/>
            <person name="Spannagl M."/>
            <person name="Wang X."/>
            <person name="Yang L."/>
            <person name="Nasrallah M.E."/>
            <person name="Bergelson J."/>
            <person name="Carrington J.C."/>
            <person name="Gaut B.S."/>
            <person name="Schmutz J."/>
            <person name="Mayer K.F.X."/>
            <person name="Van de Peer Y."/>
            <person name="Grigoriev I.V."/>
            <person name="Nordborg M."/>
            <person name="Weigel D."/>
            <person name="Guo Y.-L."/>
        </authorList>
    </citation>
    <scope>NUCLEOTIDE SEQUENCE [LARGE SCALE GENOMIC DNA]</scope>
    <source>
        <strain evidence="7">cv. MN47</strain>
    </source>
</reference>
<evidence type="ECO:0000256" key="3">
    <source>
        <dbReference type="ARBA" id="ARBA00022821"/>
    </source>
</evidence>
<gene>
    <name evidence="6" type="ORF">ARALYDRAFT_892869</name>
</gene>
<sequence length="80" mass="8763">MSKSCTLVALLCLYFLIFSSTDAGLKVVEAKVCKRYSDSSSGVCILSSRCNSRCINTEKAKFGACHVDTHGRACFCYFNC</sequence>
<dbReference type="eggNOG" id="ENOG502S7H9">
    <property type="taxonomic scope" value="Eukaryota"/>
</dbReference>
<dbReference type="GO" id="GO:0031640">
    <property type="term" value="P:killing of cells of another organism"/>
    <property type="evidence" value="ECO:0007669"/>
    <property type="project" value="UniProtKB-KW"/>
</dbReference>
<proteinExistence type="predicted"/>
<protein>
    <recommendedName>
        <fullName evidence="5">Knottins-like domain-containing protein</fullName>
    </recommendedName>
</protein>
<dbReference type="Gramene" id="scaffold_105663.1">
    <property type="protein sequence ID" value="scaffold_105663.1"/>
    <property type="gene ID" value="scaffold_105663.1"/>
</dbReference>
<dbReference type="HOGENOM" id="CLU_161668_3_1_1"/>
<dbReference type="SUPFAM" id="SSF57095">
    <property type="entry name" value="Scorpion toxin-like"/>
    <property type="match status" value="1"/>
</dbReference>
<evidence type="ECO:0000256" key="4">
    <source>
        <dbReference type="SAM" id="SignalP"/>
    </source>
</evidence>
<evidence type="ECO:0000313" key="6">
    <source>
        <dbReference type="EMBL" id="EFH68251.1"/>
    </source>
</evidence>
<feature type="domain" description="Knottins-like" evidence="5">
    <location>
        <begin position="32"/>
        <end position="80"/>
    </location>
</feature>
<dbReference type="Proteomes" id="UP000008694">
    <property type="component" value="Unassembled WGS sequence"/>
</dbReference>
<dbReference type="GO" id="GO:0050832">
    <property type="term" value="P:defense response to fungus"/>
    <property type="evidence" value="ECO:0007669"/>
    <property type="project" value="UniProtKB-KW"/>
</dbReference>
<accession>D7KC44</accession>
<feature type="chain" id="PRO_5003100793" description="Knottins-like domain-containing protein" evidence="4">
    <location>
        <begin position="24"/>
        <end position="80"/>
    </location>
</feature>
<dbReference type="InterPro" id="IPR003614">
    <property type="entry name" value="Knottins"/>
</dbReference>
<dbReference type="EMBL" id="GL348713">
    <property type="protein sequence ID" value="EFH68251.1"/>
    <property type="molecule type" value="Genomic_DNA"/>
</dbReference>
<dbReference type="Pfam" id="PF00304">
    <property type="entry name" value="Gamma-thionin"/>
    <property type="match status" value="1"/>
</dbReference>
<evidence type="ECO:0000313" key="7">
    <source>
        <dbReference type="Proteomes" id="UP000008694"/>
    </source>
</evidence>
<evidence type="ECO:0000256" key="1">
    <source>
        <dbReference type="ARBA" id="ARBA00022529"/>
    </source>
</evidence>
<evidence type="ECO:0000259" key="5">
    <source>
        <dbReference type="SMART" id="SM00505"/>
    </source>
</evidence>
<organism evidence="7">
    <name type="scientific">Arabidopsis lyrata subsp. lyrata</name>
    <name type="common">Lyre-leaved rock-cress</name>
    <dbReference type="NCBI Taxonomy" id="81972"/>
    <lineage>
        <taxon>Eukaryota</taxon>
        <taxon>Viridiplantae</taxon>
        <taxon>Streptophyta</taxon>
        <taxon>Embryophyta</taxon>
        <taxon>Tracheophyta</taxon>
        <taxon>Spermatophyta</taxon>
        <taxon>Magnoliopsida</taxon>
        <taxon>eudicotyledons</taxon>
        <taxon>Gunneridae</taxon>
        <taxon>Pentapetalae</taxon>
        <taxon>rosids</taxon>
        <taxon>malvids</taxon>
        <taxon>Brassicales</taxon>
        <taxon>Brassicaceae</taxon>
        <taxon>Camelineae</taxon>
        <taxon>Arabidopsis</taxon>
    </lineage>
</organism>
<dbReference type="InterPro" id="IPR036574">
    <property type="entry name" value="Scorpion_toxin-like_sf"/>
</dbReference>
<keyword evidence="7" id="KW-1185">Reference proteome</keyword>
<dbReference type="AlphaFoldDB" id="D7KC44"/>
<dbReference type="Gene3D" id="3.30.30.10">
    <property type="entry name" value="Knottin, scorpion toxin-like"/>
    <property type="match status" value="1"/>
</dbReference>
<evidence type="ECO:0000256" key="2">
    <source>
        <dbReference type="ARBA" id="ARBA00022577"/>
    </source>
</evidence>
<name>D7KC44_ARALL</name>
<keyword evidence="1" id="KW-0929">Antimicrobial</keyword>
<dbReference type="SMART" id="SM00505">
    <property type="entry name" value="Knot1"/>
    <property type="match status" value="1"/>
</dbReference>